<dbReference type="InParanoid" id="A0A286UN26"/>
<feature type="transmembrane region" description="Helical" evidence="2">
    <location>
        <begin position="6"/>
        <end position="28"/>
    </location>
</feature>
<proteinExistence type="predicted"/>
<accession>A0A286UN26</accession>
<dbReference type="Proteomes" id="UP000217199">
    <property type="component" value="Unassembled WGS sequence"/>
</dbReference>
<feature type="region of interest" description="Disordered" evidence="1">
    <location>
        <begin position="515"/>
        <end position="539"/>
    </location>
</feature>
<feature type="transmembrane region" description="Helical" evidence="2">
    <location>
        <begin position="327"/>
        <end position="351"/>
    </location>
</feature>
<feature type="compositionally biased region" description="Low complexity" evidence="1">
    <location>
        <begin position="280"/>
        <end position="307"/>
    </location>
</feature>
<feature type="compositionally biased region" description="Basic residues" evidence="1">
    <location>
        <begin position="520"/>
        <end position="533"/>
    </location>
</feature>
<evidence type="ECO:0000256" key="2">
    <source>
        <dbReference type="SAM" id="Phobius"/>
    </source>
</evidence>
<dbReference type="AlphaFoldDB" id="A0A286UN26"/>
<dbReference type="STRING" id="2282107.A0A286UN26"/>
<keyword evidence="4" id="KW-1185">Reference proteome</keyword>
<keyword evidence="2" id="KW-0812">Transmembrane</keyword>
<dbReference type="EMBL" id="NBII01000003">
    <property type="protein sequence ID" value="PAV20865.1"/>
    <property type="molecule type" value="Genomic_DNA"/>
</dbReference>
<dbReference type="PANTHER" id="PTHR37487:SF3">
    <property type="entry name" value="CLEAVAGE_POLYADENYLATION SPECIFICITY FACTOR A SUBUNIT N-TERMINAL DOMAIN-CONTAINING PROTEIN"/>
    <property type="match status" value="1"/>
</dbReference>
<dbReference type="PANTHER" id="PTHR37487">
    <property type="entry name" value="CHROMOSOME 1, WHOLE GENOME SHOTGUN SEQUENCE"/>
    <property type="match status" value="1"/>
</dbReference>
<comment type="caution">
    <text evidence="3">The sequence shown here is derived from an EMBL/GenBank/DDBJ whole genome shotgun (WGS) entry which is preliminary data.</text>
</comment>
<evidence type="ECO:0000256" key="1">
    <source>
        <dbReference type="SAM" id="MobiDB-lite"/>
    </source>
</evidence>
<reference evidence="3 4" key="1">
    <citation type="journal article" date="2017" name="Mol. Ecol.">
        <title>Comparative and population genomic landscape of Phellinus noxius: A hypervariable fungus causing root rot in trees.</title>
        <authorList>
            <person name="Chung C.L."/>
            <person name="Lee T.J."/>
            <person name="Akiba M."/>
            <person name="Lee H.H."/>
            <person name="Kuo T.H."/>
            <person name="Liu D."/>
            <person name="Ke H.M."/>
            <person name="Yokoi T."/>
            <person name="Roa M.B."/>
            <person name="Lu M.J."/>
            <person name="Chang Y.Y."/>
            <person name="Ann P.J."/>
            <person name="Tsai J.N."/>
            <person name="Chen C.Y."/>
            <person name="Tzean S.S."/>
            <person name="Ota Y."/>
            <person name="Hattori T."/>
            <person name="Sahashi N."/>
            <person name="Liou R.F."/>
            <person name="Kikuchi T."/>
            <person name="Tsai I.J."/>
        </authorList>
    </citation>
    <scope>NUCLEOTIDE SEQUENCE [LARGE SCALE GENOMIC DNA]</scope>
    <source>
        <strain evidence="3 4">FFPRI411160</strain>
    </source>
</reference>
<feature type="transmembrane region" description="Helical" evidence="2">
    <location>
        <begin position="40"/>
        <end position="59"/>
    </location>
</feature>
<evidence type="ECO:0000313" key="3">
    <source>
        <dbReference type="EMBL" id="PAV20865.1"/>
    </source>
</evidence>
<protein>
    <submittedName>
        <fullName evidence="3">Uncharacterized protein</fullName>
    </submittedName>
</protein>
<keyword evidence="2" id="KW-0472">Membrane</keyword>
<keyword evidence="2" id="KW-1133">Transmembrane helix</keyword>
<feature type="region of interest" description="Disordered" evidence="1">
    <location>
        <begin position="427"/>
        <end position="467"/>
    </location>
</feature>
<evidence type="ECO:0000313" key="4">
    <source>
        <dbReference type="Proteomes" id="UP000217199"/>
    </source>
</evidence>
<name>A0A286UN26_9AGAM</name>
<sequence length="539" mass="57881">MVPPGFVMILLLIFHNYFYAVYAFSFWFRSLPTQCENLTIEWIGGTAPFILLLVPTGHITPETRTIIERHISSGNSISLTVNYPSQSQFVAVLSDAKGIGTGGTSPVTTVQPSSNSNCLSSTSSPPKFYFYLPEAINQCDVVDISWQPTAEGFVDVLGLIPSGQSTEIACVLDRSTSYAWTANIRLGTDMLFVVGDNDGLGSGGSSDIMNIGNGTSDCINSNSPSSTLTHAAGSLLSTSQVGQDNGFISESSTGATEQVTSYNSLLTTITDGSGGKFTPSVTGLSSGPSSSDSQGIKSNQITSSSFPGSGGGTVTGPSERSSDGYKLPLILGLVLGALALIGLLVVGLLCYRRKHRLDSYRNIDQDVGNYNQSRTTPMFGTLIRGGINHSTETLPSMYQMEPFVSPFETTSMSRGLRTGFIGIHGPDQKFAPKDSSPSHTPSKFIKNPQDSFRLPSTPPNQTTYGSNYFYPTSTTPLNDSVVEIPPSYASVRHLSMSGDDDIRLSESEGAKLTRSNAIYRRSKKPKRPRFWKHKSNETS</sequence>
<feature type="region of interest" description="Disordered" evidence="1">
    <location>
        <begin position="277"/>
        <end position="319"/>
    </location>
</feature>
<organism evidence="3 4">
    <name type="scientific">Pyrrhoderma noxium</name>
    <dbReference type="NCBI Taxonomy" id="2282107"/>
    <lineage>
        <taxon>Eukaryota</taxon>
        <taxon>Fungi</taxon>
        <taxon>Dikarya</taxon>
        <taxon>Basidiomycota</taxon>
        <taxon>Agaricomycotina</taxon>
        <taxon>Agaricomycetes</taxon>
        <taxon>Hymenochaetales</taxon>
        <taxon>Hymenochaetaceae</taxon>
        <taxon>Pyrrhoderma</taxon>
    </lineage>
</organism>
<gene>
    <name evidence="3" type="ORF">PNOK_0349200</name>
</gene>
<dbReference type="OrthoDB" id="3267813at2759"/>